<dbReference type="PROSITE" id="PS50893">
    <property type="entry name" value="ABC_TRANSPORTER_2"/>
    <property type="match status" value="1"/>
</dbReference>
<evidence type="ECO:0000256" key="1">
    <source>
        <dbReference type="ARBA" id="ARBA00005417"/>
    </source>
</evidence>
<dbReference type="EMBL" id="CVTD020000015">
    <property type="protein sequence ID" value="CRZ34301.1"/>
    <property type="molecule type" value="Genomic_DNA"/>
</dbReference>
<evidence type="ECO:0000256" key="3">
    <source>
        <dbReference type="ARBA" id="ARBA00022741"/>
    </source>
</evidence>
<keyword evidence="3" id="KW-0547">Nucleotide-binding</keyword>
<keyword evidence="4" id="KW-0067">ATP-binding</keyword>
<dbReference type="SMART" id="SM00382">
    <property type="entry name" value="AAA"/>
    <property type="match status" value="1"/>
</dbReference>
<dbReference type="InterPro" id="IPR003439">
    <property type="entry name" value="ABC_transporter-like_ATP-bd"/>
</dbReference>
<evidence type="ECO:0000259" key="5">
    <source>
        <dbReference type="PROSITE" id="PS50893"/>
    </source>
</evidence>
<keyword evidence="2" id="KW-0813">Transport</keyword>
<dbReference type="InterPro" id="IPR027417">
    <property type="entry name" value="P-loop_NTPase"/>
</dbReference>
<proteinExistence type="inferred from homology"/>
<evidence type="ECO:0000256" key="2">
    <source>
        <dbReference type="ARBA" id="ARBA00022448"/>
    </source>
</evidence>
<sequence>MDKAKDILLSCRNLSKSYENGTVITRVLRNINLDFYEGTISLIYGKSGSGKTTLLNLLAALDKPSNGEIYFRDKAYGSMTDSQLSKLRGNNYGFVFQAFHLIGRISVEDNIKCPGYINGRQIDTNYFNYLVDSLDIRSLLNKMPNQISGGEQQRVAIARAMILKPCIVFADEPTGNLDSINTGIIIDVFKNLNKRYGTTLIIVTHEENLIDNCDQVIRLKDGEILIEKGQN</sequence>
<evidence type="ECO:0000256" key="4">
    <source>
        <dbReference type="ARBA" id="ARBA00022840"/>
    </source>
</evidence>
<name>A0A0H5SHL9_HERHM</name>
<dbReference type="GO" id="GO:0016887">
    <property type="term" value="F:ATP hydrolysis activity"/>
    <property type="evidence" value="ECO:0007669"/>
    <property type="project" value="InterPro"/>
</dbReference>
<dbReference type="InterPro" id="IPR003593">
    <property type="entry name" value="AAA+_ATPase"/>
</dbReference>
<evidence type="ECO:0000313" key="6">
    <source>
        <dbReference type="EMBL" id="CRZ34301.1"/>
    </source>
</evidence>
<dbReference type="InterPro" id="IPR017871">
    <property type="entry name" value="ABC_transporter-like_CS"/>
</dbReference>
<dbReference type="CDD" id="cd03255">
    <property type="entry name" value="ABC_MJ0796_LolCDE_FtsE"/>
    <property type="match status" value="1"/>
</dbReference>
<reference evidence="6 7" key="1">
    <citation type="submission" date="2015-06" db="EMBL/GenBank/DDBJ databases">
        <authorList>
            <person name="Wibberg Daniel"/>
        </authorList>
    </citation>
    <scope>NUCLEOTIDE SEQUENCE [LARGE SCALE GENOMIC DNA]</scope>
    <source>
        <strain evidence="6 7">T3/55T</strain>
    </source>
</reference>
<dbReference type="PROSITE" id="PS00211">
    <property type="entry name" value="ABC_TRANSPORTER_1"/>
    <property type="match status" value="1"/>
</dbReference>
<dbReference type="AlphaFoldDB" id="A0A0H5SHL9"/>
<dbReference type="OrthoDB" id="9791546at2"/>
<comment type="similarity">
    <text evidence="1">Belongs to the ABC transporter superfamily.</text>
</comment>
<dbReference type="Pfam" id="PF00005">
    <property type="entry name" value="ABC_tran"/>
    <property type="match status" value="1"/>
</dbReference>
<accession>A0A0H5SHL9</accession>
<dbReference type="PANTHER" id="PTHR42798">
    <property type="entry name" value="LIPOPROTEIN-RELEASING SYSTEM ATP-BINDING PROTEIN LOLD"/>
    <property type="match status" value="1"/>
</dbReference>
<gene>
    <name evidence="6" type="ORF">HHT355_1099</name>
</gene>
<dbReference type="PANTHER" id="PTHR42798:SF7">
    <property type="entry name" value="ALPHA-D-RIBOSE 1-METHYLPHOSPHONATE 5-TRIPHOSPHATE SYNTHASE SUBUNIT PHNL"/>
    <property type="match status" value="1"/>
</dbReference>
<evidence type="ECO:0000313" key="7">
    <source>
        <dbReference type="Proteomes" id="UP000236497"/>
    </source>
</evidence>
<dbReference type="Proteomes" id="UP000236497">
    <property type="component" value="Unassembled WGS sequence"/>
</dbReference>
<feature type="domain" description="ABC transporter" evidence="5">
    <location>
        <begin position="9"/>
        <end position="231"/>
    </location>
</feature>
<dbReference type="RefSeq" id="WP_103202424.1">
    <property type="nucleotide sequence ID" value="NZ_CVTD020000015.1"/>
</dbReference>
<dbReference type="Gene3D" id="3.40.50.300">
    <property type="entry name" value="P-loop containing nucleotide triphosphate hydrolases"/>
    <property type="match status" value="1"/>
</dbReference>
<dbReference type="GO" id="GO:0005524">
    <property type="term" value="F:ATP binding"/>
    <property type="evidence" value="ECO:0007669"/>
    <property type="project" value="UniProtKB-KW"/>
</dbReference>
<dbReference type="InterPro" id="IPR017911">
    <property type="entry name" value="MacB-like_ATP-bd"/>
</dbReference>
<keyword evidence="7" id="KW-1185">Reference proteome</keyword>
<organism evidence="6 7">
    <name type="scientific">Herbinix hemicellulosilytica</name>
    <dbReference type="NCBI Taxonomy" id="1564487"/>
    <lineage>
        <taxon>Bacteria</taxon>
        <taxon>Bacillati</taxon>
        <taxon>Bacillota</taxon>
        <taxon>Clostridia</taxon>
        <taxon>Lachnospirales</taxon>
        <taxon>Lachnospiraceae</taxon>
        <taxon>Herbinix</taxon>
    </lineage>
</organism>
<dbReference type="SUPFAM" id="SSF52540">
    <property type="entry name" value="P-loop containing nucleoside triphosphate hydrolases"/>
    <property type="match status" value="1"/>
</dbReference>
<protein>
    <recommendedName>
        <fullName evidence="5">ABC transporter domain-containing protein</fullName>
    </recommendedName>
</protein>